<keyword evidence="4" id="KW-1185">Reference proteome</keyword>
<dbReference type="RefSeq" id="WP_161436876.1">
    <property type="nucleotide sequence ID" value="NZ_WXYO01000008.1"/>
</dbReference>
<keyword evidence="1" id="KW-0812">Transmembrane</keyword>
<feature type="transmembrane region" description="Helical" evidence="1">
    <location>
        <begin position="42"/>
        <end position="63"/>
    </location>
</feature>
<dbReference type="GO" id="GO:0004175">
    <property type="term" value="F:endopeptidase activity"/>
    <property type="evidence" value="ECO:0007669"/>
    <property type="project" value="UniProtKB-ARBA"/>
</dbReference>
<evidence type="ECO:0000256" key="1">
    <source>
        <dbReference type="SAM" id="Phobius"/>
    </source>
</evidence>
<accession>A0A6L9EGL0</accession>
<gene>
    <name evidence="3" type="ORF">GTQ38_17590</name>
</gene>
<protein>
    <submittedName>
        <fullName evidence="3">CPBP family intramembrane metalloprotease</fullName>
    </submittedName>
</protein>
<feature type="domain" description="CAAX prenyl protease 2/Lysostaphin resistance protein A-like" evidence="2">
    <location>
        <begin position="124"/>
        <end position="223"/>
    </location>
</feature>
<dbReference type="Proteomes" id="UP000475249">
    <property type="component" value="Unassembled WGS sequence"/>
</dbReference>
<dbReference type="Pfam" id="PF02517">
    <property type="entry name" value="Rce1-like"/>
    <property type="match status" value="1"/>
</dbReference>
<dbReference type="GO" id="GO:0008237">
    <property type="term" value="F:metallopeptidase activity"/>
    <property type="evidence" value="ECO:0007669"/>
    <property type="project" value="UniProtKB-KW"/>
</dbReference>
<name>A0A6L9EGL0_9FLAO</name>
<dbReference type="EMBL" id="WXYO01000008">
    <property type="protein sequence ID" value="NAS13831.1"/>
    <property type="molecule type" value="Genomic_DNA"/>
</dbReference>
<sequence length="270" mass="30715">MKKPSPNNRFPTRFFLLTFFLSLPFYILNALAYERVLGRPEIGAIYIALFTFTPILAASFLTFRTNGYQGLKALLAKTFDWRKIKKSRWYFAIVLLQPLLFLLSLVSLVLLGFHMPPSLTPLMALPVVIPFIFLLAAGEEVGWMGYAFEPMEKRFGTLKAVFVLGIIWAFWHLPFFMYIFPDPFVLTSQFLTLIAGRVLLVWIFCNTGRSVFGSILFHASGNAAMVAFPEIQALVPWGSIIYFAFILGTASIVTLLWRRSGEKQTKLTNQ</sequence>
<keyword evidence="1" id="KW-1133">Transmembrane helix</keyword>
<evidence type="ECO:0000313" key="4">
    <source>
        <dbReference type="Proteomes" id="UP000475249"/>
    </source>
</evidence>
<evidence type="ECO:0000259" key="2">
    <source>
        <dbReference type="Pfam" id="PF02517"/>
    </source>
</evidence>
<dbReference type="GO" id="GO:0006508">
    <property type="term" value="P:proteolysis"/>
    <property type="evidence" value="ECO:0007669"/>
    <property type="project" value="UniProtKB-KW"/>
</dbReference>
<dbReference type="AlphaFoldDB" id="A0A6L9EGL0"/>
<reference evidence="3 4" key="1">
    <citation type="submission" date="2020-01" db="EMBL/GenBank/DDBJ databases">
        <title>Bacteria diversity of Porities sp.</title>
        <authorList>
            <person name="Wang G."/>
        </authorList>
    </citation>
    <scope>NUCLEOTIDE SEQUENCE [LARGE SCALE GENOMIC DNA]</scope>
    <source>
        <strain evidence="3 4">R33</strain>
    </source>
</reference>
<feature type="transmembrane region" description="Helical" evidence="1">
    <location>
        <begin position="186"/>
        <end position="204"/>
    </location>
</feature>
<dbReference type="PANTHER" id="PTHR35797:SF1">
    <property type="entry name" value="PROTEASE"/>
    <property type="match status" value="1"/>
</dbReference>
<feature type="transmembrane region" description="Helical" evidence="1">
    <location>
        <begin position="89"/>
        <end position="113"/>
    </location>
</feature>
<organism evidence="3 4">
    <name type="scientific">Poritiphilus flavus</name>
    <dbReference type="NCBI Taxonomy" id="2697053"/>
    <lineage>
        <taxon>Bacteria</taxon>
        <taxon>Pseudomonadati</taxon>
        <taxon>Bacteroidota</taxon>
        <taxon>Flavobacteriia</taxon>
        <taxon>Flavobacteriales</taxon>
        <taxon>Flavobacteriaceae</taxon>
        <taxon>Poritiphilus</taxon>
    </lineage>
</organism>
<dbReference type="InterPro" id="IPR042150">
    <property type="entry name" value="MmRce1-like"/>
</dbReference>
<evidence type="ECO:0000313" key="3">
    <source>
        <dbReference type="EMBL" id="NAS13831.1"/>
    </source>
</evidence>
<proteinExistence type="predicted"/>
<feature type="transmembrane region" description="Helical" evidence="1">
    <location>
        <begin position="234"/>
        <end position="257"/>
    </location>
</feature>
<feature type="transmembrane region" description="Helical" evidence="1">
    <location>
        <begin position="119"/>
        <end position="137"/>
    </location>
</feature>
<comment type="caution">
    <text evidence="3">The sequence shown here is derived from an EMBL/GenBank/DDBJ whole genome shotgun (WGS) entry which is preliminary data.</text>
</comment>
<keyword evidence="1" id="KW-0472">Membrane</keyword>
<keyword evidence="3" id="KW-0645">Protease</keyword>
<feature type="transmembrane region" description="Helical" evidence="1">
    <location>
        <begin position="158"/>
        <end position="180"/>
    </location>
</feature>
<keyword evidence="3" id="KW-0378">Hydrolase</keyword>
<keyword evidence="3" id="KW-0482">Metalloprotease</keyword>
<dbReference type="GO" id="GO:0080120">
    <property type="term" value="P:CAAX-box protein maturation"/>
    <property type="evidence" value="ECO:0007669"/>
    <property type="project" value="UniProtKB-ARBA"/>
</dbReference>
<dbReference type="InterPro" id="IPR003675">
    <property type="entry name" value="Rce1/LyrA-like_dom"/>
</dbReference>
<feature type="transmembrane region" description="Helical" evidence="1">
    <location>
        <begin position="211"/>
        <end position="228"/>
    </location>
</feature>
<dbReference type="PANTHER" id="PTHR35797">
    <property type="entry name" value="PROTEASE-RELATED"/>
    <property type="match status" value="1"/>
</dbReference>